<evidence type="ECO:0000259" key="8">
    <source>
        <dbReference type="Pfam" id="PF00535"/>
    </source>
</evidence>
<dbReference type="Pfam" id="PF00535">
    <property type="entry name" value="Glycos_transf_2"/>
    <property type="match status" value="1"/>
</dbReference>
<keyword evidence="6 7" id="KW-0472">Membrane</keyword>
<evidence type="ECO:0000256" key="4">
    <source>
        <dbReference type="ARBA" id="ARBA00022692"/>
    </source>
</evidence>
<dbReference type="SUPFAM" id="SSF53448">
    <property type="entry name" value="Nucleotide-diphospho-sugar transferases"/>
    <property type="match status" value="1"/>
</dbReference>
<evidence type="ECO:0000256" key="5">
    <source>
        <dbReference type="ARBA" id="ARBA00022989"/>
    </source>
</evidence>
<dbReference type="Proteomes" id="UP001184230">
    <property type="component" value="Unassembled WGS sequence"/>
</dbReference>
<dbReference type="PANTHER" id="PTHR48090:SF1">
    <property type="entry name" value="PROPHAGE BACTOPRENOL GLUCOSYL TRANSFERASE HOMOLOG"/>
    <property type="match status" value="1"/>
</dbReference>
<gene>
    <name evidence="9" type="ORF">J2739_003187</name>
</gene>
<comment type="caution">
    <text evidence="9">The sequence shown here is derived from an EMBL/GenBank/DDBJ whole genome shotgun (WGS) entry which is preliminary data.</text>
</comment>
<evidence type="ECO:0000256" key="3">
    <source>
        <dbReference type="ARBA" id="ARBA00022679"/>
    </source>
</evidence>
<feature type="transmembrane region" description="Helical" evidence="7">
    <location>
        <begin position="296"/>
        <end position="322"/>
    </location>
</feature>
<accession>A0ABU1NG12</accession>
<proteinExistence type="predicted"/>
<keyword evidence="2" id="KW-0328">Glycosyltransferase</keyword>
<comment type="subcellular location">
    <subcellularLocation>
        <location evidence="1">Membrane</location>
        <topology evidence="1">Multi-pass membrane protein</topology>
    </subcellularLocation>
</comment>
<reference evidence="9 10" key="1">
    <citation type="submission" date="2023-07" db="EMBL/GenBank/DDBJ databases">
        <title>Sorghum-associated microbial communities from plants grown in Nebraska, USA.</title>
        <authorList>
            <person name="Schachtman D."/>
        </authorList>
    </citation>
    <scope>NUCLEOTIDE SEQUENCE [LARGE SCALE GENOMIC DNA]</scope>
    <source>
        <strain evidence="9 10">DS1781</strain>
    </source>
</reference>
<sequence length="349" mass="38281">MNSPLKVTRAPVELASVARTSADAPIHAQPAHAPTVRSISCVIPCLNEGANLNALLSSLEETLWATHFHWEIIVVDDGSTDNTVAVAEAWCQLSGFRCISLSRNFGKEAALTAGLQAARGDAVVLLDGDLQHSPSLIAEMLERWQDGAEVVYTVRQERNDEHAFKRMGTRLFYKLVNASQRFELPEDAGDFRLMDRRVVDALLSLPERTRFMKGLYAWVGFKAVALPYTPSPRAQGKSSFNTARLVSLAIDGLTSFSTWPLRLVSVVGLLLALPALLYGIYLVVEHMLVGNPVSGWTTIVVSLMFFMGIQMISTGIVGEYVARIFEEVKGRPLYVVKKVLGQGLDAPQP</sequence>
<feature type="transmembrane region" description="Helical" evidence="7">
    <location>
        <begin position="263"/>
        <end position="284"/>
    </location>
</feature>
<dbReference type="RefSeq" id="WP_309903305.1">
    <property type="nucleotide sequence ID" value="NZ_JAVDRF010000006.1"/>
</dbReference>
<dbReference type="InterPro" id="IPR001173">
    <property type="entry name" value="Glyco_trans_2-like"/>
</dbReference>
<dbReference type="PANTHER" id="PTHR48090">
    <property type="entry name" value="UNDECAPRENYL-PHOSPHATE 4-DEOXY-4-FORMAMIDO-L-ARABINOSE TRANSFERASE-RELATED"/>
    <property type="match status" value="1"/>
</dbReference>
<dbReference type="CDD" id="cd04187">
    <property type="entry name" value="DPM1_like_bac"/>
    <property type="match status" value="1"/>
</dbReference>
<evidence type="ECO:0000313" key="9">
    <source>
        <dbReference type="EMBL" id="MDR6537410.1"/>
    </source>
</evidence>
<evidence type="ECO:0000256" key="7">
    <source>
        <dbReference type="SAM" id="Phobius"/>
    </source>
</evidence>
<feature type="domain" description="Glycosyltransferase 2-like" evidence="8">
    <location>
        <begin position="40"/>
        <end position="202"/>
    </location>
</feature>
<evidence type="ECO:0000313" key="10">
    <source>
        <dbReference type="Proteomes" id="UP001184230"/>
    </source>
</evidence>
<protein>
    <submittedName>
        <fullName evidence="9">Glycosyltransferase involved in cell wall biosynthesis</fullName>
    </submittedName>
</protein>
<dbReference type="InterPro" id="IPR050256">
    <property type="entry name" value="Glycosyltransferase_2"/>
</dbReference>
<keyword evidence="10" id="KW-1185">Reference proteome</keyword>
<evidence type="ECO:0000256" key="2">
    <source>
        <dbReference type="ARBA" id="ARBA00022676"/>
    </source>
</evidence>
<keyword evidence="3" id="KW-0808">Transferase</keyword>
<dbReference type="Gene3D" id="3.90.550.10">
    <property type="entry name" value="Spore Coat Polysaccharide Biosynthesis Protein SpsA, Chain A"/>
    <property type="match status" value="1"/>
</dbReference>
<dbReference type="EMBL" id="JAVDRF010000006">
    <property type="protein sequence ID" value="MDR6537410.1"/>
    <property type="molecule type" value="Genomic_DNA"/>
</dbReference>
<dbReference type="InterPro" id="IPR029044">
    <property type="entry name" value="Nucleotide-diphossugar_trans"/>
</dbReference>
<evidence type="ECO:0000256" key="1">
    <source>
        <dbReference type="ARBA" id="ARBA00004141"/>
    </source>
</evidence>
<evidence type="ECO:0000256" key="6">
    <source>
        <dbReference type="ARBA" id="ARBA00023136"/>
    </source>
</evidence>
<keyword evidence="4 7" id="KW-0812">Transmembrane</keyword>
<organism evidence="9 10">
    <name type="scientific">Variovorax soli</name>
    <dbReference type="NCBI Taxonomy" id="376815"/>
    <lineage>
        <taxon>Bacteria</taxon>
        <taxon>Pseudomonadati</taxon>
        <taxon>Pseudomonadota</taxon>
        <taxon>Betaproteobacteria</taxon>
        <taxon>Burkholderiales</taxon>
        <taxon>Comamonadaceae</taxon>
        <taxon>Variovorax</taxon>
    </lineage>
</organism>
<keyword evidence="5 7" id="KW-1133">Transmembrane helix</keyword>
<name>A0ABU1NG12_9BURK</name>